<dbReference type="InterPro" id="IPR012902">
    <property type="entry name" value="N_methyl_site"/>
</dbReference>
<dbReference type="GO" id="GO:0015627">
    <property type="term" value="C:type II protein secretion system complex"/>
    <property type="evidence" value="ECO:0007669"/>
    <property type="project" value="InterPro"/>
</dbReference>
<protein>
    <recommendedName>
        <fullName evidence="2">Type II secretion system protein H</fullName>
    </recommendedName>
    <alternativeName>
        <fullName evidence="10">General secretion pathway protein H</fullName>
    </alternativeName>
</protein>
<evidence type="ECO:0000256" key="7">
    <source>
        <dbReference type="ARBA" id="ARBA00022989"/>
    </source>
</evidence>
<proteinExistence type="inferred from homology"/>
<organism evidence="13 14">
    <name type="scientific">Stutzerimonas xanthomarina DSM 18231</name>
    <dbReference type="NCBI Taxonomy" id="1403346"/>
    <lineage>
        <taxon>Bacteria</taxon>
        <taxon>Pseudomonadati</taxon>
        <taxon>Pseudomonadota</taxon>
        <taxon>Gammaproteobacteria</taxon>
        <taxon>Pseudomonadales</taxon>
        <taxon>Pseudomonadaceae</taxon>
        <taxon>Stutzerimonas</taxon>
    </lineage>
</organism>
<dbReference type="RefSeq" id="WP_073301169.1">
    <property type="nucleotide sequence ID" value="NZ_FQXA01000004.1"/>
</dbReference>
<reference evidence="13 14" key="1">
    <citation type="submission" date="2016-11" db="EMBL/GenBank/DDBJ databases">
        <authorList>
            <person name="Jaros S."/>
            <person name="Januszkiewicz K."/>
            <person name="Wedrychowicz H."/>
        </authorList>
    </citation>
    <scope>NUCLEOTIDE SEQUENCE [LARGE SCALE GENOMIC DNA]</scope>
    <source>
        <strain evidence="13 14">DSM 18231</strain>
    </source>
</reference>
<dbReference type="InterPro" id="IPR045584">
    <property type="entry name" value="Pilin-like"/>
</dbReference>
<evidence type="ECO:0000256" key="10">
    <source>
        <dbReference type="ARBA" id="ARBA00030775"/>
    </source>
</evidence>
<feature type="transmembrane region" description="Helical" evidence="11">
    <location>
        <begin position="6"/>
        <end position="26"/>
    </location>
</feature>
<comment type="subcellular location">
    <subcellularLocation>
        <location evidence="1">Cell inner membrane</location>
        <topology evidence="1">Single-pass membrane protein</topology>
    </subcellularLocation>
</comment>
<keyword evidence="3" id="KW-1003">Cell membrane</keyword>
<keyword evidence="6 11" id="KW-0812">Transmembrane</keyword>
<dbReference type="EMBL" id="FQXA01000004">
    <property type="protein sequence ID" value="SHH13086.1"/>
    <property type="molecule type" value="Genomic_DNA"/>
</dbReference>
<evidence type="ECO:0000256" key="4">
    <source>
        <dbReference type="ARBA" id="ARBA00022481"/>
    </source>
</evidence>
<evidence type="ECO:0000256" key="11">
    <source>
        <dbReference type="SAM" id="Phobius"/>
    </source>
</evidence>
<dbReference type="SUPFAM" id="SSF54523">
    <property type="entry name" value="Pili subunits"/>
    <property type="match status" value="1"/>
</dbReference>
<dbReference type="Pfam" id="PF12019">
    <property type="entry name" value="GspH"/>
    <property type="match status" value="1"/>
</dbReference>
<comment type="similarity">
    <text evidence="9">Belongs to the GSP H family.</text>
</comment>
<accession>A0A1M5QGV5</accession>
<gene>
    <name evidence="13" type="ORF">SAMN02744645_2612</name>
</gene>
<evidence type="ECO:0000256" key="1">
    <source>
        <dbReference type="ARBA" id="ARBA00004377"/>
    </source>
</evidence>
<evidence type="ECO:0000256" key="6">
    <source>
        <dbReference type="ARBA" id="ARBA00022692"/>
    </source>
</evidence>
<evidence type="ECO:0000256" key="2">
    <source>
        <dbReference type="ARBA" id="ARBA00021549"/>
    </source>
</evidence>
<dbReference type="GO" id="GO:0015628">
    <property type="term" value="P:protein secretion by the type II secretion system"/>
    <property type="evidence" value="ECO:0007669"/>
    <property type="project" value="InterPro"/>
</dbReference>
<evidence type="ECO:0000313" key="13">
    <source>
        <dbReference type="EMBL" id="SHH13086.1"/>
    </source>
</evidence>
<keyword evidence="7 11" id="KW-1133">Transmembrane helix</keyword>
<sequence length="167" mass="18146">MKQQGYTLIECMVALVIISVVLGLAVPSFNQMLHKQALDAARMKLVSAIKMTRQEAVYRNRAVTLLQRNGDWSNGWTTMVDLDGNGTLDTTDIVIRQQAGPEGDIALSGNTPVSNYIRYTPDGTARLYSGAFQAGTLTLCHATGNSQGIKLVLSSGGRLRQELTNCR</sequence>
<name>A0A1M5QGV5_9GAMM</name>
<evidence type="ECO:0000256" key="9">
    <source>
        <dbReference type="ARBA" id="ARBA00025772"/>
    </source>
</evidence>
<keyword evidence="8 11" id="KW-0472">Membrane</keyword>
<feature type="domain" description="General secretion pathway GspH" evidence="12">
    <location>
        <begin position="44"/>
        <end position="157"/>
    </location>
</feature>
<keyword evidence="4" id="KW-0488">Methylation</keyword>
<evidence type="ECO:0000256" key="8">
    <source>
        <dbReference type="ARBA" id="ARBA00023136"/>
    </source>
</evidence>
<dbReference type="AlphaFoldDB" id="A0A1M5QGV5"/>
<dbReference type="Gene3D" id="3.55.40.10">
    <property type="entry name" value="minor pseudopilin epsh domain"/>
    <property type="match status" value="1"/>
</dbReference>
<evidence type="ECO:0000256" key="5">
    <source>
        <dbReference type="ARBA" id="ARBA00022519"/>
    </source>
</evidence>
<dbReference type="InterPro" id="IPR022346">
    <property type="entry name" value="T2SS_GspH"/>
</dbReference>
<dbReference type="Pfam" id="PF07963">
    <property type="entry name" value="N_methyl"/>
    <property type="match status" value="1"/>
</dbReference>
<evidence type="ECO:0000313" key="14">
    <source>
        <dbReference type="Proteomes" id="UP000184000"/>
    </source>
</evidence>
<dbReference type="Proteomes" id="UP000184000">
    <property type="component" value="Unassembled WGS sequence"/>
</dbReference>
<evidence type="ECO:0000256" key="3">
    <source>
        <dbReference type="ARBA" id="ARBA00022475"/>
    </source>
</evidence>
<dbReference type="GO" id="GO:0005886">
    <property type="term" value="C:plasma membrane"/>
    <property type="evidence" value="ECO:0007669"/>
    <property type="project" value="UniProtKB-SubCell"/>
</dbReference>
<dbReference type="NCBIfam" id="TIGR02532">
    <property type="entry name" value="IV_pilin_GFxxxE"/>
    <property type="match status" value="1"/>
</dbReference>
<evidence type="ECO:0000259" key="12">
    <source>
        <dbReference type="Pfam" id="PF12019"/>
    </source>
</evidence>
<keyword evidence="5" id="KW-0997">Cell inner membrane</keyword>
<dbReference type="GeneID" id="98636962"/>